<dbReference type="CDD" id="cd01948">
    <property type="entry name" value="EAL"/>
    <property type="match status" value="1"/>
</dbReference>
<evidence type="ECO:0000256" key="1">
    <source>
        <dbReference type="SAM" id="Phobius"/>
    </source>
</evidence>
<keyword evidence="5" id="KW-1185">Reference proteome</keyword>
<feature type="transmembrane region" description="Helical" evidence="1">
    <location>
        <begin position="76"/>
        <end position="97"/>
    </location>
</feature>
<comment type="caution">
    <text evidence="4">The sequence shown here is derived from an EMBL/GenBank/DDBJ whole genome shotgun (WGS) entry which is preliminary data.</text>
</comment>
<evidence type="ECO:0000259" key="2">
    <source>
        <dbReference type="PROSITE" id="PS50883"/>
    </source>
</evidence>
<dbReference type="InterPro" id="IPR050706">
    <property type="entry name" value="Cyclic-di-GMP_PDE-like"/>
</dbReference>
<dbReference type="InterPro" id="IPR035919">
    <property type="entry name" value="EAL_sf"/>
</dbReference>
<keyword evidence="1" id="KW-0812">Transmembrane</keyword>
<dbReference type="RefSeq" id="WP_255063704.1">
    <property type="nucleotide sequence ID" value="NZ_JANDBD010000013.1"/>
</dbReference>
<dbReference type="InterPro" id="IPR029787">
    <property type="entry name" value="Nucleotide_cyclase"/>
</dbReference>
<dbReference type="PANTHER" id="PTHR33121">
    <property type="entry name" value="CYCLIC DI-GMP PHOSPHODIESTERASE PDEF"/>
    <property type="match status" value="1"/>
</dbReference>
<dbReference type="PROSITE" id="PS50883">
    <property type="entry name" value="EAL"/>
    <property type="match status" value="1"/>
</dbReference>
<dbReference type="SUPFAM" id="SSF55073">
    <property type="entry name" value="Nucleotide cyclase"/>
    <property type="match status" value="1"/>
</dbReference>
<feature type="transmembrane region" description="Helical" evidence="1">
    <location>
        <begin position="242"/>
        <end position="265"/>
    </location>
</feature>
<feature type="transmembrane region" description="Helical" evidence="1">
    <location>
        <begin position="203"/>
        <end position="221"/>
    </location>
</feature>
<dbReference type="Proteomes" id="UP001651690">
    <property type="component" value="Unassembled WGS sequence"/>
</dbReference>
<dbReference type="Pfam" id="PF00563">
    <property type="entry name" value="EAL"/>
    <property type="match status" value="1"/>
</dbReference>
<accession>A0ABT1M9K8</accession>
<dbReference type="EMBL" id="JANDBD010000013">
    <property type="protein sequence ID" value="MCP9275858.1"/>
    <property type="molecule type" value="Genomic_DNA"/>
</dbReference>
<feature type="domain" description="GGDEF" evidence="3">
    <location>
        <begin position="334"/>
        <end position="468"/>
    </location>
</feature>
<evidence type="ECO:0000313" key="5">
    <source>
        <dbReference type="Proteomes" id="UP001651690"/>
    </source>
</evidence>
<feature type="transmembrane region" description="Helical" evidence="1">
    <location>
        <begin position="109"/>
        <end position="128"/>
    </location>
</feature>
<keyword evidence="1" id="KW-0472">Membrane</keyword>
<gene>
    <name evidence="4" type="ORF">NM203_27075</name>
</gene>
<feature type="transmembrane region" description="Helical" evidence="1">
    <location>
        <begin position="174"/>
        <end position="197"/>
    </location>
</feature>
<name>A0ABT1M9K8_9MYCO</name>
<evidence type="ECO:0000313" key="4">
    <source>
        <dbReference type="EMBL" id="MCP9275858.1"/>
    </source>
</evidence>
<feature type="domain" description="EAL" evidence="2">
    <location>
        <begin position="495"/>
        <end position="749"/>
    </location>
</feature>
<dbReference type="SMART" id="SM00052">
    <property type="entry name" value="EAL"/>
    <property type="match status" value="1"/>
</dbReference>
<dbReference type="Pfam" id="PF00990">
    <property type="entry name" value="GGDEF"/>
    <property type="match status" value="1"/>
</dbReference>
<dbReference type="InterPro" id="IPR000160">
    <property type="entry name" value="GGDEF_dom"/>
</dbReference>
<feature type="transmembrane region" description="Helical" evidence="1">
    <location>
        <begin position="12"/>
        <end position="32"/>
    </location>
</feature>
<proteinExistence type="predicted"/>
<sequence>MFSWGGPVVTDTVSDVGSLAFAGLAFTCALTVAKKAQGRLRLAWSLFAFGLFGWLIGDAAWLVYRLVLRTEPAGFSFIDVAYLMFPIATGVAWSVNAPRERRPLALRPLLDGLIVASALFLVLWPLILHRLFEQNAGNEAQLALALAYPIADLVMVTMALVVTAAVRAPYRGSMVTVTFGLIIVAITDCALVYVQSIGERTNPLLAIGWAAGMLLVAAGALRELHTPRLAGVTAAVTRRRQLFWLPYAPLVFAIPVSVTALWEFTPGDRPLLVAGVLLISAALIRQLTILLENRALLDVVAEQALTDPLTGVANRLLFSDRLDHAMLLRQRDDRKVSVLSLDLDDFKMVNDSLGHSYGDALLRHIADRLTSVVPAGDTVARLGGDEFAVLIEDGPVSAAELAQRIVEAFDKPFYLEGDDLFIHPSVGLATAPPIDDEEITADELFKRADLAMYTAKRAGIGGVQTFTADMRLVDRAELRTAASNGGKRRRTTVSGIQLLGQLRRAIDDAELSLVYQPKISLSSGGIVGVEALIRWPHPELGVLTPNQFLPLVRQNGLMGAVTDLVLDRAVADATTWFQPGTCEMPVAINLFAPSLDDLALPDRILAAVSDAGLPPTALSVEITEHLLVANIRRASTVIDRLRANGLRVAIDDYGSGYATMSYLRDLRIDELKLDRQFIAPVLRSQRAAAIVQSVIDLAHTLGIVCVAEGVEDEATADRLRDYGCDVAQGHYFSRPITADALRDRCQVGMSNSAIFPITD</sequence>
<dbReference type="CDD" id="cd01949">
    <property type="entry name" value="GGDEF"/>
    <property type="match status" value="1"/>
</dbReference>
<dbReference type="InterPro" id="IPR001633">
    <property type="entry name" value="EAL_dom"/>
</dbReference>
<dbReference type="Gene3D" id="3.30.70.270">
    <property type="match status" value="1"/>
</dbReference>
<feature type="transmembrane region" description="Helical" evidence="1">
    <location>
        <begin position="140"/>
        <end position="162"/>
    </location>
</feature>
<feature type="transmembrane region" description="Helical" evidence="1">
    <location>
        <begin position="44"/>
        <end position="64"/>
    </location>
</feature>
<keyword evidence="1" id="KW-1133">Transmembrane helix</keyword>
<dbReference type="InterPro" id="IPR043128">
    <property type="entry name" value="Rev_trsase/Diguanyl_cyclase"/>
</dbReference>
<dbReference type="PANTHER" id="PTHR33121:SF70">
    <property type="entry name" value="SIGNALING PROTEIN YKOW"/>
    <property type="match status" value="1"/>
</dbReference>
<protein>
    <submittedName>
        <fullName evidence="4">EAL domain-containing protein</fullName>
    </submittedName>
</protein>
<reference evidence="4 5" key="1">
    <citation type="submission" date="2022-06" db="EMBL/GenBank/DDBJ databases">
        <title>Mycolicibacterium sp. CAU 1645 isolated from seawater.</title>
        <authorList>
            <person name="Kim W."/>
        </authorList>
    </citation>
    <scope>NUCLEOTIDE SEQUENCE [LARGE SCALE GENOMIC DNA]</scope>
    <source>
        <strain evidence="4 5">CAU 1645</strain>
    </source>
</reference>
<evidence type="ECO:0000259" key="3">
    <source>
        <dbReference type="PROSITE" id="PS50887"/>
    </source>
</evidence>
<dbReference type="NCBIfam" id="TIGR00254">
    <property type="entry name" value="GGDEF"/>
    <property type="match status" value="1"/>
</dbReference>
<dbReference type="Gene3D" id="3.20.20.450">
    <property type="entry name" value="EAL domain"/>
    <property type="match status" value="1"/>
</dbReference>
<dbReference type="SUPFAM" id="SSF141868">
    <property type="entry name" value="EAL domain-like"/>
    <property type="match status" value="1"/>
</dbReference>
<organism evidence="4 5">
    <name type="scientific">Mycolicibacterium arenosum</name>
    <dbReference type="NCBI Taxonomy" id="2952157"/>
    <lineage>
        <taxon>Bacteria</taxon>
        <taxon>Bacillati</taxon>
        <taxon>Actinomycetota</taxon>
        <taxon>Actinomycetes</taxon>
        <taxon>Mycobacteriales</taxon>
        <taxon>Mycobacteriaceae</taxon>
        <taxon>Mycolicibacterium</taxon>
    </lineage>
</organism>
<dbReference type="PROSITE" id="PS50887">
    <property type="entry name" value="GGDEF"/>
    <property type="match status" value="1"/>
</dbReference>
<dbReference type="SMART" id="SM00267">
    <property type="entry name" value="GGDEF"/>
    <property type="match status" value="1"/>
</dbReference>